<dbReference type="RefSeq" id="WP_148754722.1">
    <property type="nucleotide sequence ID" value="NZ_VSSR01000059.1"/>
</dbReference>
<proteinExistence type="predicted"/>
<accession>A0A5S4W7M3</accession>
<dbReference type="OrthoDB" id="8230223at2"/>
<reference evidence="2 3" key="1">
    <citation type="submission" date="2019-08" db="EMBL/GenBank/DDBJ databases">
        <title>Bradyrhizobium hipponensis sp. nov., a rhizobium isolated from a Lupinus angustifolius root nodule in Tunisia.</title>
        <authorList>
            <person name="Off K."/>
            <person name="Rejili M."/>
            <person name="Mars M."/>
            <person name="Brachmann A."/>
            <person name="Marin M."/>
        </authorList>
    </citation>
    <scope>NUCLEOTIDE SEQUENCE [LARGE SCALE GENOMIC DNA]</scope>
    <source>
        <strain evidence="2 3">CTAW11</strain>
    </source>
</reference>
<organism evidence="2 3">
    <name type="scientific">Bradyrhizobium cytisi</name>
    <dbReference type="NCBI Taxonomy" id="515489"/>
    <lineage>
        <taxon>Bacteria</taxon>
        <taxon>Pseudomonadati</taxon>
        <taxon>Pseudomonadota</taxon>
        <taxon>Alphaproteobacteria</taxon>
        <taxon>Hyphomicrobiales</taxon>
        <taxon>Nitrobacteraceae</taxon>
        <taxon>Bradyrhizobium</taxon>
    </lineage>
</organism>
<evidence type="ECO:0000256" key="1">
    <source>
        <dbReference type="SAM" id="MobiDB-lite"/>
    </source>
</evidence>
<comment type="caution">
    <text evidence="2">The sequence shown here is derived from an EMBL/GenBank/DDBJ whole genome shotgun (WGS) entry which is preliminary data.</text>
</comment>
<gene>
    <name evidence="2" type="ORF">FXB38_30685</name>
</gene>
<evidence type="ECO:0000313" key="3">
    <source>
        <dbReference type="Proteomes" id="UP000324853"/>
    </source>
</evidence>
<feature type="region of interest" description="Disordered" evidence="1">
    <location>
        <begin position="65"/>
        <end position="140"/>
    </location>
</feature>
<name>A0A5S4W7M3_9BRAD</name>
<sequence>MPLIRYFGFVGSALVLLLVGIDWCLPQPAAEPIQGDTERPAIRITSLEPLPERVVIDTSLPTILAPPSVSADPSISSESTNRSPQSASAELDVSPIPAAPRSVGEVSKTKHIAKREPAKRVISHRPAQPLNIVPAGVQGTAPDTRMSLLETLKERLGQTFFKVN</sequence>
<dbReference type="Proteomes" id="UP000324853">
    <property type="component" value="Unassembled WGS sequence"/>
</dbReference>
<dbReference type="EMBL" id="VSSR01000059">
    <property type="protein sequence ID" value="TYL76758.1"/>
    <property type="molecule type" value="Genomic_DNA"/>
</dbReference>
<feature type="compositionally biased region" description="Polar residues" evidence="1">
    <location>
        <begin position="71"/>
        <end position="88"/>
    </location>
</feature>
<dbReference type="AlphaFoldDB" id="A0A5S4W7M3"/>
<protein>
    <submittedName>
        <fullName evidence="2">Uncharacterized protein</fullName>
    </submittedName>
</protein>
<keyword evidence="3" id="KW-1185">Reference proteome</keyword>
<evidence type="ECO:0000313" key="2">
    <source>
        <dbReference type="EMBL" id="TYL76758.1"/>
    </source>
</evidence>